<accession>A0A6F9DYH7</accession>
<dbReference type="PANTHER" id="PTHR35252">
    <property type="entry name" value="RETINITIS PIGMENTOSA 9 PROTEIN"/>
    <property type="match status" value="1"/>
</dbReference>
<dbReference type="PANTHER" id="PTHR35252:SF1">
    <property type="entry name" value="RETINITIS PIGMENTOSA 9 PROTEIN"/>
    <property type="match status" value="1"/>
</dbReference>
<sequence>MDKAIIDRLKHIETFYEQAPPGMVKEQVEQPEECIPDTEQNKAAREFLSKAPKKGLWMPLGKEVKVMQCWRCKNYGHRTGDRECPLFNSGNEALEKFREVFEDPMHEVMSTKKKKDQESKLNFLQQVLDQASTGESDDGSDLDNSKRKRKKRKNKKQQWVEKTSQQETDCTKQKKHKTKSKKHKSKHSEEVFSSKSNCTKPAKGMKHKRSHDPDSEEEEIHKHKKMHKHRR</sequence>
<feature type="compositionally biased region" description="Basic residues" evidence="1">
    <location>
        <begin position="173"/>
        <end position="186"/>
    </location>
</feature>
<dbReference type="InterPro" id="IPR034585">
    <property type="entry name" value="PAP-1"/>
</dbReference>
<dbReference type="EMBL" id="LR792211">
    <property type="protein sequence ID" value="CAB3268073.1"/>
    <property type="molecule type" value="mRNA"/>
</dbReference>
<feature type="compositionally biased region" description="Basic residues" evidence="1">
    <location>
        <begin position="146"/>
        <end position="156"/>
    </location>
</feature>
<evidence type="ECO:0000256" key="1">
    <source>
        <dbReference type="SAM" id="MobiDB-lite"/>
    </source>
</evidence>
<gene>
    <name evidence="2" type="primary">rp9</name>
</gene>
<feature type="compositionally biased region" description="Basic residues" evidence="1">
    <location>
        <begin position="222"/>
        <end position="231"/>
    </location>
</feature>
<dbReference type="GO" id="GO:0008380">
    <property type="term" value="P:RNA splicing"/>
    <property type="evidence" value="ECO:0007669"/>
    <property type="project" value="InterPro"/>
</dbReference>
<organism evidence="2">
    <name type="scientific">Phallusia mammillata</name>
    <dbReference type="NCBI Taxonomy" id="59560"/>
    <lineage>
        <taxon>Eukaryota</taxon>
        <taxon>Metazoa</taxon>
        <taxon>Chordata</taxon>
        <taxon>Tunicata</taxon>
        <taxon>Ascidiacea</taxon>
        <taxon>Phlebobranchia</taxon>
        <taxon>Ascidiidae</taxon>
        <taxon>Phallusia</taxon>
    </lineage>
</organism>
<proteinExistence type="evidence at transcript level"/>
<protein>
    <submittedName>
        <fullName evidence="2">Retinitis pigmentosa 9 protein homolog</fullName>
    </submittedName>
</protein>
<reference evidence="2" key="1">
    <citation type="submission" date="2020-04" db="EMBL/GenBank/DDBJ databases">
        <authorList>
            <person name="Neveu A P."/>
        </authorList>
    </citation>
    <scope>NUCLEOTIDE SEQUENCE</scope>
    <source>
        <tissue evidence="2">Whole embryo</tissue>
    </source>
</reference>
<evidence type="ECO:0000313" key="2">
    <source>
        <dbReference type="EMBL" id="CAB3268073.1"/>
    </source>
</evidence>
<name>A0A6F9DYH7_9ASCI</name>
<feature type="region of interest" description="Disordered" evidence="1">
    <location>
        <begin position="127"/>
        <end position="231"/>
    </location>
</feature>
<dbReference type="AlphaFoldDB" id="A0A6F9DYH7"/>